<protein>
    <submittedName>
        <fullName evidence="2">Uncharacterized protein</fullName>
    </submittedName>
</protein>
<accession>A0A2A2JEB5</accession>
<name>A0A2A2JEB5_9BILA</name>
<gene>
    <name evidence="2" type="ORF">WR25_19566</name>
</gene>
<sequence length="164" mass="18876">MISNKADFLSLKNCEDPLRKPMLVPSGRQVCCDLLIKNLAETALEIAGIRPGTREFRDVRRMGKIIRDFLQKHYEKAFEVLTAQIDITQRTNYKGRKICTWVTNGIHFAAYETPGLYNIHDKLLEEYYDSIANKETGNKRRPKTGSSRNKPNRGFGRNRGWGRG</sequence>
<keyword evidence="3" id="KW-1185">Reference proteome</keyword>
<dbReference type="EMBL" id="LIAE01010489">
    <property type="protein sequence ID" value="PAV60080.1"/>
    <property type="molecule type" value="Genomic_DNA"/>
</dbReference>
<evidence type="ECO:0000256" key="1">
    <source>
        <dbReference type="SAM" id="MobiDB-lite"/>
    </source>
</evidence>
<organism evidence="2 3">
    <name type="scientific">Diploscapter pachys</name>
    <dbReference type="NCBI Taxonomy" id="2018661"/>
    <lineage>
        <taxon>Eukaryota</taxon>
        <taxon>Metazoa</taxon>
        <taxon>Ecdysozoa</taxon>
        <taxon>Nematoda</taxon>
        <taxon>Chromadorea</taxon>
        <taxon>Rhabditida</taxon>
        <taxon>Rhabditina</taxon>
        <taxon>Rhabditomorpha</taxon>
        <taxon>Rhabditoidea</taxon>
        <taxon>Rhabditidae</taxon>
        <taxon>Diploscapter</taxon>
    </lineage>
</organism>
<evidence type="ECO:0000313" key="2">
    <source>
        <dbReference type="EMBL" id="PAV60080.1"/>
    </source>
</evidence>
<dbReference type="AlphaFoldDB" id="A0A2A2JEB5"/>
<reference evidence="2 3" key="1">
    <citation type="journal article" date="2017" name="Curr. Biol.">
        <title>Genome architecture and evolution of a unichromosomal asexual nematode.</title>
        <authorList>
            <person name="Fradin H."/>
            <person name="Zegar C."/>
            <person name="Gutwein M."/>
            <person name="Lucas J."/>
            <person name="Kovtun M."/>
            <person name="Corcoran D."/>
            <person name="Baugh L.R."/>
            <person name="Kiontke K."/>
            <person name="Gunsalus K."/>
            <person name="Fitch D.H."/>
            <person name="Piano F."/>
        </authorList>
    </citation>
    <scope>NUCLEOTIDE SEQUENCE [LARGE SCALE GENOMIC DNA]</scope>
    <source>
        <strain evidence="2">PF1309</strain>
    </source>
</reference>
<feature type="region of interest" description="Disordered" evidence="1">
    <location>
        <begin position="134"/>
        <end position="164"/>
    </location>
</feature>
<evidence type="ECO:0000313" key="3">
    <source>
        <dbReference type="Proteomes" id="UP000218231"/>
    </source>
</evidence>
<proteinExistence type="predicted"/>
<dbReference type="Proteomes" id="UP000218231">
    <property type="component" value="Unassembled WGS sequence"/>
</dbReference>
<comment type="caution">
    <text evidence="2">The sequence shown here is derived from an EMBL/GenBank/DDBJ whole genome shotgun (WGS) entry which is preliminary data.</text>
</comment>